<evidence type="ECO:0000313" key="4">
    <source>
        <dbReference type="Proteomes" id="UP000198960"/>
    </source>
</evidence>
<evidence type="ECO:0000256" key="2">
    <source>
        <dbReference type="SAM" id="Phobius"/>
    </source>
</evidence>
<proteinExistence type="predicted"/>
<feature type="region of interest" description="Disordered" evidence="1">
    <location>
        <begin position="255"/>
        <end position="282"/>
    </location>
</feature>
<feature type="compositionally biased region" description="Low complexity" evidence="1">
    <location>
        <begin position="255"/>
        <end position="269"/>
    </location>
</feature>
<organism evidence="3 4">
    <name type="scientific">Trujillonella endophytica</name>
    <dbReference type="NCBI Taxonomy" id="673521"/>
    <lineage>
        <taxon>Bacteria</taxon>
        <taxon>Bacillati</taxon>
        <taxon>Actinomycetota</taxon>
        <taxon>Actinomycetes</taxon>
        <taxon>Geodermatophilales</taxon>
        <taxon>Geodermatophilaceae</taxon>
        <taxon>Trujillonella</taxon>
    </lineage>
</organism>
<name>A0A1H8R5G3_9ACTN</name>
<feature type="region of interest" description="Disordered" evidence="1">
    <location>
        <begin position="324"/>
        <end position="363"/>
    </location>
</feature>
<dbReference type="AlphaFoldDB" id="A0A1H8R5G3"/>
<keyword evidence="4" id="KW-1185">Reference proteome</keyword>
<reference evidence="4" key="1">
    <citation type="submission" date="2016-10" db="EMBL/GenBank/DDBJ databases">
        <authorList>
            <person name="Varghese N."/>
            <person name="Submissions S."/>
        </authorList>
    </citation>
    <scope>NUCLEOTIDE SEQUENCE [LARGE SCALE GENOMIC DNA]</scope>
    <source>
        <strain evidence="4">DSM 45413</strain>
    </source>
</reference>
<keyword evidence="2" id="KW-0472">Membrane</keyword>
<accession>A0A1H8R5G3</accession>
<gene>
    <name evidence="3" type="ORF">SAMN05660991_01010</name>
</gene>
<keyword evidence="2" id="KW-0812">Transmembrane</keyword>
<evidence type="ECO:0000256" key="1">
    <source>
        <dbReference type="SAM" id="MobiDB-lite"/>
    </source>
</evidence>
<keyword evidence="2" id="KW-1133">Transmembrane helix</keyword>
<feature type="region of interest" description="Disordered" evidence="1">
    <location>
        <begin position="422"/>
        <end position="454"/>
    </location>
</feature>
<dbReference type="OrthoDB" id="3663113at2"/>
<dbReference type="RefSeq" id="WP_091940746.1">
    <property type="nucleotide sequence ID" value="NZ_FOEE01000002.1"/>
</dbReference>
<sequence length="601" mass="59850">MLALTPEPLQTAGERAVFAELARWDTGAAVRPAVVASLPLVDGPMGRRISDAVLFVPEGLAVVRIAEVPRQRGMVTAVPEGSWSIAPDAGPGEVLQIAGGGSSPLDGLMRSGMEAAFRLRQAGLEPGRIARLTVLVGDLSGLQPADGDLGEGDQVALLESRSLLLGIARAARYAGVDNPRLWTTADVRTALEVLGLPGRGPSVEELNGEGFPYSPYVLRRRDLLTPATMNAASAAATAAAQAAEAAAASAAPPAAAAPSAPAAPAAPAPRSGGPVTGGFVAAGPHGPRVDPAAAAAVAAAAIRADEAAAAHRAAVAAQAQQAPATSPAYSPAPAPASPAAEETDGIGGLFARSEGTDPGAAGAPRTLVAPVVALPAERPAGVPLVVARKRPDRTRRLALVAGGAALLVVLLVVGLVLALSGGGDGDDARADTDDPAPTSAAATEADGPQPGDTRELDGATLTLQRVRVDDSCAEHSYGLVAEFFSGTDCAGLARALWSTEVEGRAVVVSVAAVDMADARGADALRALTDANGSGNVSDLLREGVRYPGGPEALSRAEYASAVEGAVVTIVEAAWVGPAGSASDLDVLAGTGLSLPMPDPAP</sequence>
<dbReference type="Proteomes" id="UP000198960">
    <property type="component" value="Unassembled WGS sequence"/>
</dbReference>
<feature type="transmembrane region" description="Helical" evidence="2">
    <location>
        <begin position="397"/>
        <end position="419"/>
    </location>
</feature>
<dbReference type="EMBL" id="FOEE01000002">
    <property type="protein sequence ID" value="SEO61557.1"/>
    <property type="molecule type" value="Genomic_DNA"/>
</dbReference>
<protein>
    <submittedName>
        <fullName evidence="3">Uncharacterized protein</fullName>
    </submittedName>
</protein>
<evidence type="ECO:0000313" key="3">
    <source>
        <dbReference type="EMBL" id="SEO61557.1"/>
    </source>
</evidence>